<proteinExistence type="predicted"/>
<dbReference type="GO" id="GO:0004731">
    <property type="term" value="F:purine-nucleoside phosphorylase activity"/>
    <property type="evidence" value="ECO:0007669"/>
    <property type="project" value="TreeGrafter"/>
</dbReference>
<feature type="domain" description="Nucleoside phosphorylase" evidence="4">
    <location>
        <begin position="43"/>
        <end position="229"/>
    </location>
</feature>
<dbReference type="Pfam" id="PF01048">
    <property type="entry name" value="PNP_UDP_1"/>
    <property type="match status" value="1"/>
</dbReference>
<dbReference type="AlphaFoldDB" id="A0A9D2S0N2"/>
<dbReference type="Proteomes" id="UP000824209">
    <property type="component" value="Unassembled WGS sequence"/>
</dbReference>
<dbReference type="Gene3D" id="3.40.50.1580">
    <property type="entry name" value="Nucleoside phosphorylase domain"/>
    <property type="match status" value="1"/>
</dbReference>
<dbReference type="PANTHER" id="PTHR43691:SF11">
    <property type="entry name" value="FI09636P-RELATED"/>
    <property type="match status" value="1"/>
</dbReference>
<dbReference type="InterPro" id="IPR000845">
    <property type="entry name" value="Nucleoside_phosphorylase_d"/>
</dbReference>
<gene>
    <name evidence="5" type="ORF">H9943_00950</name>
</gene>
<evidence type="ECO:0000313" key="6">
    <source>
        <dbReference type="Proteomes" id="UP000824209"/>
    </source>
</evidence>
<name>A0A9D2S0N2_9FIRM</name>
<dbReference type="PANTHER" id="PTHR43691">
    <property type="entry name" value="URIDINE PHOSPHORYLASE"/>
    <property type="match status" value="1"/>
</dbReference>
<evidence type="ECO:0000256" key="2">
    <source>
        <dbReference type="ARBA" id="ARBA00021980"/>
    </source>
</evidence>
<comment type="catalytic activity">
    <reaction evidence="3">
        <text>uridine + phosphate = alpha-D-ribose 1-phosphate + uracil</text>
        <dbReference type="Rhea" id="RHEA:24388"/>
        <dbReference type="ChEBI" id="CHEBI:16704"/>
        <dbReference type="ChEBI" id="CHEBI:17568"/>
        <dbReference type="ChEBI" id="CHEBI:43474"/>
        <dbReference type="ChEBI" id="CHEBI:57720"/>
        <dbReference type="EC" id="2.4.2.3"/>
    </reaction>
</comment>
<dbReference type="InterPro" id="IPR035994">
    <property type="entry name" value="Nucleoside_phosphorylase_sf"/>
</dbReference>
<reference evidence="5" key="2">
    <citation type="submission" date="2021-04" db="EMBL/GenBank/DDBJ databases">
        <authorList>
            <person name="Gilroy R."/>
        </authorList>
    </citation>
    <scope>NUCLEOTIDE SEQUENCE</scope>
    <source>
        <strain evidence="5">ChiBcec8-14828</strain>
    </source>
</reference>
<dbReference type="EMBL" id="DWYA01000009">
    <property type="protein sequence ID" value="HJB38944.1"/>
    <property type="molecule type" value="Genomic_DNA"/>
</dbReference>
<evidence type="ECO:0000259" key="4">
    <source>
        <dbReference type="Pfam" id="PF01048"/>
    </source>
</evidence>
<evidence type="ECO:0000256" key="1">
    <source>
        <dbReference type="ARBA" id="ARBA00011888"/>
    </source>
</evidence>
<dbReference type="EC" id="2.4.2.3" evidence="1"/>
<dbReference type="GO" id="GO:0004850">
    <property type="term" value="F:uridine phosphorylase activity"/>
    <property type="evidence" value="ECO:0007669"/>
    <property type="project" value="UniProtKB-EC"/>
</dbReference>
<evidence type="ECO:0000313" key="5">
    <source>
        <dbReference type="EMBL" id="HJB38944.1"/>
    </source>
</evidence>
<dbReference type="GO" id="GO:0005829">
    <property type="term" value="C:cytosol"/>
    <property type="evidence" value="ECO:0007669"/>
    <property type="project" value="TreeGrafter"/>
</dbReference>
<sequence length="272" mass="30286">MAVQKEQAKIPLFEYDPSQESVLMPNHEKLGITLPPVAVFAFLEDFIDEYAKQNHLPVLAKFVSATKTYPVYGLNLDGKAICLCQAPVGAPAAVQIMDWLIAYGVKHVISAGSCGALVDLPENCFLVPAKALRDEGTSYHYLPPERFVETDEETRRMIERCFRKKGLAYEECVTWTTDGFFRETKDKVLARRQEGCTVVEMECAALAACAQFRGAKFGQFFFTADCLAQVEAYDERTWGQQSWEPALILALDIAADIPDTSQTACFDSNILA</sequence>
<evidence type="ECO:0000256" key="3">
    <source>
        <dbReference type="ARBA" id="ARBA00048447"/>
    </source>
</evidence>
<accession>A0A9D2S0N2</accession>
<dbReference type="CDD" id="cd09007">
    <property type="entry name" value="NP-I_spr0068"/>
    <property type="match status" value="1"/>
</dbReference>
<protein>
    <recommendedName>
        <fullName evidence="2">Uridine phosphorylase</fullName>
        <ecNumber evidence="1">2.4.2.3</ecNumber>
    </recommendedName>
</protein>
<organism evidence="5 6">
    <name type="scientific">Candidatus Ruthenibacterium avium</name>
    <dbReference type="NCBI Taxonomy" id="2838751"/>
    <lineage>
        <taxon>Bacteria</taxon>
        <taxon>Bacillati</taxon>
        <taxon>Bacillota</taxon>
        <taxon>Clostridia</taxon>
        <taxon>Eubacteriales</taxon>
        <taxon>Oscillospiraceae</taxon>
        <taxon>Ruthenibacterium</taxon>
    </lineage>
</organism>
<reference evidence="5" key="1">
    <citation type="journal article" date="2021" name="PeerJ">
        <title>Extensive microbial diversity within the chicken gut microbiome revealed by metagenomics and culture.</title>
        <authorList>
            <person name="Gilroy R."/>
            <person name="Ravi A."/>
            <person name="Getino M."/>
            <person name="Pursley I."/>
            <person name="Horton D.L."/>
            <person name="Alikhan N.F."/>
            <person name="Baker D."/>
            <person name="Gharbi K."/>
            <person name="Hall N."/>
            <person name="Watson M."/>
            <person name="Adriaenssens E.M."/>
            <person name="Foster-Nyarko E."/>
            <person name="Jarju S."/>
            <person name="Secka A."/>
            <person name="Antonio M."/>
            <person name="Oren A."/>
            <person name="Chaudhuri R.R."/>
            <person name="La Ragione R."/>
            <person name="Hildebrand F."/>
            <person name="Pallen M.J."/>
        </authorList>
    </citation>
    <scope>NUCLEOTIDE SEQUENCE</scope>
    <source>
        <strain evidence="5">ChiBcec8-14828</strain>
    </source>
</reference>
<comment type="caution">
    <text evidence="5">The sequence shown here is derived from an EMBL/GenBank/DDBJ whole genome shotgun (WGS) entry which is preliminary data.</text>
</comment>
<dbReference type="GO" id="GO:0006152">
    <property type="term" value="P:purine nucleoside catabolic process"/>
    <property type="evidence" value="ECO:0007669"/>
    <property type="project" value="TreeGrafter"/>
</dbReference>
<dbReference type="SUPFAM" id="SSF53167">
    <property type="entry name" value="Purine and uridine phosphorylases"/>
    <property type="match status" value="1"/>
</dbReference>